<feature type="region of interest" description="Disordered" evidence="8">
    <location>
        <begin position="136"/>
        <end position="233"/>
    </location>
</feature>
<evidence type="ECO:0000256" key="3">
    <source>
        <dbReference type="ARBA" id="ARBA00022475"/>
    </source>
</evidence>
<feature type="compositionally biased region" description="Polar residues" evidence="8">
    <location>
        <begin position="190"/>
        <end position="217"/>
    </location>
</feature>
<dbReference type="InterPro" id="IPR010369">
    <property type="entry name" value="SOK"/>
</dbReference>
<reference evidence="11 12" key="1">
    <citation type="journal article" date="2024" name="Plant J.">
        <title>Genome sequences and population genomics reveal climatic adaptation and genomic divergence between two closely related sweetgum species.</title>
        <authorList>
            <person name="Xu W.Q."/>
            <person name="Ren C.Q."/>
            <person name="Zhang X.Y."/>
            <person name="Comes H.P."/>
            <person name="Liu X.H."/>
            <person name="Li Y.G."/>
            <person name="Kettle C.J."/>
            <person name="Jalonen R."/>
            <person name="Gaisberger H."/>
            <person name="Ma Y.Z."/>
            <person name="Qiu Y.X."/>
        </authorList>
    </citation>
    <scope>NUCLEOTIDE SEQUENCE [LARGE SCALE GENOMIC DNA]</scope>
    <source>
        <strain evidence="11">Hangzhou</strain>
    </source>
</reference>
<evidence type="ECO:0000256" key="9">
    <source>
        <dbReference type="SAM" id="Phobius"/>
    </source>
</evidence>
<evidence type="ECO:0000313" key="11">
    <source>
        <dbReference type="EMBL" id="KAK9282775.1"/>
    </source>
</evidence>
<evidence type="ECO:0000256" key="2">
    <source>
        <dbReference type="ARBA" id="ARBA00022473"/>
    </source>
</evidence>
<name>A0AAP0X299_LIQFO</name>
<comment type="similarity">
    <text evidence="7">Belongs to the SOSEKI family.</text>
</comment>
<keyword evidence="9" id="KW-1133">Transmembrane helix</keyword>
<evidence type="ECO:0000256" key="6">
    <source>
        <dbReference type="ARBA" id="ARBA00023306"/>
    </source>
</evidence>
<accession>A0AAP0X299</accession>
<organism evidence="11 12">
    <name type="scientific">Liquidambar formosana</name>
    <name type="common">Formosan gum</name>
    <dbReference type="NCBI Taxonomy" id="63359"/>
    <lineage>
        <taxon>Eukaryota</taxon>
        <taxon>Viridiplantae</taxon>
        <taxon>Streptophyta</taxon>
        <taxon>Embryophyta</taxon>
        <taxon>Tracheophyta</taxon>
        <taxon>Spermatophyta</taxon>
        <taxon>Magnoliopsida</taxon>
        <taxon>eudicotyledons</taxon>
        <taxon>Gunneridae</taxon>
        <taxon>Pentapetalae</taxon>
        <taxon>Saxifragales</taxon>
        <taxon>Altingiaceae</taxon>
        <taxon>Liquidambar</taxon>
    </lineage>
</organism>
<keyword evidence="12" id="KW-1185">Reference proteome</keyword>
<feature type="region of interest" description="Disordered" evidence="8">
    <location>
        <begin position="460"/>
        <end position="487"/>
    </location>
</feature>
<dbReference type="PANTHER" id="PTHR31083">
    <property type="entry name" value="UPSTREAM OF FLC PROTEIN (DUF966)"/>
    <property type="match status" value="1"/>
</dbReference>
<dbReference type="EMBL" id="JBBPBK010000006">
    <property type="protein sequence ID" value="KAK9282775.1"/>
    <property type="molecule type" value="Genomic_DNA"/>
</dbReference>
<feature type="compositionally biased region" description="Low complexity" evidence="8">
    <location>
        <begin position="136"/>
        <end position="146"/>
    </location>
</feature>
<keyword evidence="9" id="KW-0812">Transmembrane</keyword>
<dbReference type="GO" id="GO:0051258">
    <property type="term" value="P:protein polymerization"/>
    <property type="evidence" value="ECO:0007669"/>
    <property type="project" value="UniProtKB-ARBA"/>
</dbReference>
<comment type="subcellular location">
    <subcellularLocation>
        <location evidence="1">Cell membrane</location>
        <topology evidence="1">Peripheral membrane protein</topology>
        <orientation evidence="1">Cytoplasmic side</orientation>
    </subcellularLocation>
</comment>
<feature type="compositionally biased region" description="Low complexity" evidence="8">
    <location>
        <begin position="288"/>
        <end position="305"/>
    </location>
</feature>
<feature type="region of interest" description="Disordered" evidence="8">
    <location>
        <begin position="330"/>
        <end position="349"/>
    </location>
</feature>
<dbReference type="InterPro" id="IPR048351">
    <property type="entry name" value="SOK_DIX"/>
</dbReference>
<proteinExistence type="inferred from homology"/>
<evidence type="ECO:0000256" key="1">
    <source>
        <dbReference type="ARBA" id="ARBA00004413"/>
    </source>
</evidence>
<feature type="region of interest" description="Disordered" evidence="8">
    <location>
        <begin position="264"/>
        <end position="305"/>
    </location>
</feature>
<evidence type="ECO:0000256" key="8">
    <source>
        <dbReference type="SAM" id="MobiDB-lite"/>
    </source>
</evidence>
<dbReference type="GO" id="GO:0051302">
    <property type="term" value="P:regulation of cell division"/>
    <property type="evidence" value="ECO:0007669"/>
    <property type="project" value="UniProtKB-ARBA"/>
</dbReference>
<dbReference type="AlphaFoldDB" id="A0AAP0X299"/>
<dbReference type="GO" id="GO:2000067">
    <property type="term" value="P:regulation of root morphogenesis"/>
    <property type="evidence" value="ECO:0007669"/>
    <property type="project" value="UniProtKB-ARBA"/>
</dbReference>
<gene>
    <name evidence="11" type="ORF">L1049_010996</name>
</gene>
<evidence type="ECO:0000256" key="7">
    <source>
        <dbReference type="ARBA" id="ARBA00024211"/>
    </source>
</evidence>
<evidence type="ECO:0000259" key="10">
    <source>
        <dbReference type="Pfam" id="PF06136"/>
    </source>
</evidence>
<dbReference type="GO" id="GO:0090708">
    <property type="term" value="P:specification of plant organ axis polarity"/>
    <property type="evidence" value="ECO:0007669"/>
    <property type="project" value="UniProtKB-ARBA"/>
</dbReference>
<keyword evidence="2" id="KW-0217">Developmental protein</keyword>
<evidence type="ECO:0000313" key="12">
    <source>
        <dbReference type="Proteomes" id="UP001415857"/>
    </source>
</evidence>
<sequence length="487" mass="54147">MEAKGGQVRRVHIIYFLSRMGRIEHPHLIRVHHLGRNGVYLRGFSLFNWVVCYGRFFVINLDSFLILLLLLLLLLCKLISKDIKRWLADLRGKDMPESFAWSYKRRYKTGYVWQDLLDDDLITPISDNEYVLKGSQISSIPSDPSSNGEKTATIQKQQPVEVEDNKHHPASTTEEEAILGHPDSKMHISAKTSSSSPSDEITQESPPFGSEMSTLTDDSTKLEEDEKQVVEKSKQKLDVLEESETLDNSSSPYLNILLLNKKSKSKKKKNCNKDEEEEKSSSGGTGGSSFSWQSSSTRSRGHSSGASQMFRNLITCGAVDTKDSVMRVIHGSTKKSNKSTGYTTTTSDHNNNKGKSDIICEGDNLGGSARIFGTSWNHQPHYHHQHTAARRSCDGMKDSKKKSSGSSDFFANPKPKAVSAAYKPVAGPNCSQCGKSFKPEKMHKHMKSCRGMKALAKSDAAVVEKTPSQRSMNSSTKKPASGYFLTH</sequence>
<feature type="region of interest" description="Disordered" evidence="8">
    <location>
        <begin position="382"/>
        <end position="413"/>
    </location>
</feature>
<feature type="domain" description="SOSEKI DIX-like" evidence="10">
    <location>
        <begin position="78"/>
        <end position="137"/>
    </location>
</feature>
<keyword evidence="4" id="KW-0132">Cell division</keyword>
<evidence type="ECO:0000256" key="4">
    <source>
        <dbReference type="ARBA" id="ARBA00022618"/>
    </source>
</evidence>
<evidence type="ECO:0000256" key="5">
    <source>
        <dbReference type="ARBA" id="ARBA00023136"/>
    </source>
</evidence>
<keyword evidence="5 9" id="KW-0472">Membrane</keyword>
<keyword evidence="3" id="KW-1003">Cell membrane</keyword>
<feature type="transmembrane region" description="Helical" evidence="9">
    <location>
        <begin position="64"/>
        <end position="80"/>
    </location>
</feature>
<dbReference type="GO" id="GO:0005886">
    <property type="term" value="C:plasma membrane"/>
    <property type="evidence" value="ECO:0007669"/>
    <property type="project" value="UniProtKB-SubCell"/>
</dbReference>
<comment type="caution">
    <text evidence="11">The sequence shown here is derived from an EMBL/GenBank/DDBJ whole genome shotgun (WGS) entry which is preliminary data.</text>
</comment>
<feature type="compositionally biased region" description="Polar residues" evidence="8">
    <location>
        <begin position="466"/>
        <end position="478"/>
    </location>
</feature>
<feature type="compositionally biased region" description="Basic and acidic residues" evidence="8">
    <location>
        <begin position="218"/>
        <end position="233"/>
    </location>
</feature>
<dbReference type="GO" id="GO:0051301">
    <property type="term" value="P:cell division"/>
    <property type="evidence" value="ECO:0007669"/>
    <property type="project" value="UniProtKB-KW"/>
</dbReference>
<dbReference type="PANTHER" id="PTHR31083:SF5">
    <property type="entry name" value="PROTEIN SOSEKI 1"/>
    <property type="match status" value="1"/>
</dbReference>
<keyword evidence="6" id="KW-0131">Cell cycle</keyword>
<feature type="compositionally biased region" description="Polar residues" evidence="8">
    <location>
        <begin position="338"/>
        <end position="349"/>
    </location>
</feature>
<dbReference type="Proteomes" id="UP001415857">
    <property type="component" value="Unassembled WGS sequence"/>
</dbReference>
<protein>
    <recommendedName>
        <fullName evidence="10">SOSEKI DIX-like domain-containing protein</fullName>
    </recommendedName>
</protein>
<feature type="compositionally biased region" description="Polar residues" evidence="8">
    <location>
        <begin position="147"/>
        <end position="158"/>
    </location>
</feature>
<dbReference type="Pfam" id="PF06136">
    <property type="entry name" value="SOK"/>
    <property type="match status" value="1"/>
</dbReference>